<keyword evidence="2" id="KW-1133">Transmembrane helix</keyword>
<dbReference type="OrthoDB" id="270597at2"/>
<evidence type="ECO:0008006" key="5">
    <source>
        <dbReference type="Google" id="ProtNLM"/>
    </source>
</evidence>
<accession>A0A518CZL1</accession>
<protein>
    <recommendedName>
        <fullName evidence="5">HAMP domain-containing protein</fullName>
    </recommendedName>
</protein>
<keyword evidence="4" id="KW-1185">Reference proteome</keyword>
<feature type="compositionally biased region" description="Low complexity" evidence="1">
    <location>
        <begin position="137"/>
        <end position="149"/>
    </location>
</feature>
<feature type="compositionally biased region" description="Basic and acidic residues" evidence="1">
    <location>
        <begin position="150"/>
        <end position="165"/>
    </location>
</feature>
<organism evidence="3 4">
    <name type="scientific">Rohdeia mirabilis</name>
    <dbReference type="NCBI Taxonomy" id="2528008"/>
    <lineage>
        <taxon>Bacteria</taxon>
        <taxon>Pseudomonadati</taxon>
        <taxon>Planctomycetota</taxon>
        <taxon>Planctomycetia</taxon>
        <taxon>Planctomycetia incertae sedis</taxon>
        <taxon>Rohdeia</taxon>
    </lineage>
</organism>
<dbReference type="Proteomes" id="UP000319342">
    <property type="component" value="Chromosome"/>
</dbReference>
<reference evidence="3 4" key="1">
    <citation type="submission" date="2019-02" db="EMBL/GenBank/DDBJ databases">
        <title>Deep-cultivation of Planctomycetes and their phenomic and genomic characterization uncovers novel biology.</title>
        <authorList>
            <person name="Wiegand S."/>
            <person name="Jogler M."/>
            <person name="Boedeker C."/>
            <person name="Pinto D."/>
            <person name="Vollmers J."/>
            <person name="Rivas-Marin E."/>
            <person name="Kohn T."/>
            <person name="Peeters S.H."/>
            <person name="Heuer A."/>
            <person name="Rast P."/>
            <person name="Oberbeckmann S."/>
            <person name="Bunk B."/>
            <person name="Jeske O."/>
            <person name="Meyerdierks A."/>
            <person name="Storesund J.E."/>
            <person name="Kallscheuer N."/>
            <person name="Luecker S."/>
            <person name="Lage O.M."/>
            <person name="Pohl T."/>
            <person name="Merkel B.J."/>
            <person name="Hornburger P."/>
            <person name="Mueller R.-W."/>
            <person name="Bruemmer F."/>
            <person name="Labrenz M."/>
            <person name="Spormann A.M."/>
            <person name="Op den Camp H."/>
            <person name="Overmann J."/>
            <person name="Amann R."/>
            <person name="Jetten M.S.M."/>
            <person name="Mascher T."/>
            <person name="Medema M.H."/>
            <person name="Devos D.P."/>
            <person name="Kaster A.-K."/>
            <person name="Ovreas L."/>
            <person name="Rohde M."/>
            <person name="Galperin M.Y."/>
            <person name="Jogler C."/>
        </authorList>
    </citation>
    <scope>NUCLEOTIDE SEQUENCE [LARGE SCALE GENOMIC DNA]</scope>
    <source>
        <strain evidence="3 4">Pla163</strain>
    </source>
</reference>
<evidence type="ECO:0000256" key="1">
    <source>
        <dbReference type="SAM" id="MobiDB-lite"/>
    </source>
</evidence>
<dbReference type="EMBL" id="CP036290">
    <property type="protein sequence ID" value="QDU84674.1"/>
    <property type="molecule type" value="Genomic_DNA"/>
</dbReference>
<feature type="transmembrane region" description="Helical" evidence="2">
    <location>
        <begin position="66"/>
        <end position="85"/>
    </location>
</feature>
<proteinExistence type="predicted"/>
<evidence type="ECO:0000313" key="3">
    <source>
        <dbReference type="EMBL" id="QDU84674.1"/>
    </source>
</evidence>
<feature type="region of interest" description="Disordered" evidence="1">
    <location>
        <begin position="137"/>
        <end position="165"/>
    </location>
</feature>
<keyword evidence="2" id="KW-0472">Membrane</keyword>
<evidence type="ECO:0000256" key="2">
    <source>
        <dbReference type="SAM" id="Phobius"/>
    </source>
</evidence>
<keyword evidence="2" id="KW-0812">Transmembrane</keyword>
<gene>
    <name evidence="3" type="ORF">Pla163_17860</name>
</gene>
<sequence>MRTRSSKPIKPRLQLRMVAVFVALACVSGCFQLILVNRSIVELMKAQDAGAEALTERLPLTMTENLLWTVALLVPLMGYVGLIVTQRIAGPIHVFERYIDRYLAGEPVGACRLRKGDELQDLAVRLTALVEHAQRATEAASGANSAESSAVERDSGSDPSLERAA</sequence>
<dbReference type="RefSeq" id="WP_145186640.1">
    <property type="nucleotide sequence ID" value="NZ_CP036290.1"/>
</dbReference>
<evidence type="ECO:0000313" key="4">
    <source>
        <dbReference type="Proteomes" id="UP000319342"/>
    </source>
</evidence>
<name>A0A518CZL1_9BACT</name>
<dbReference type="AlphaFoldDB" id="A0A518CZL1"/>